<proteinExistence type="predicted"/>
<keyword evidence="2" id="KW-1185">Reference proteome</keyword>
<evidence type="ECO:0000313" key="1">
    <source>
        <dbReference type="EMBL" id="RDI99367.1"/>
    </source>
</evidence>
<accession>A0A370KAA6</accession>
<gene>
    <name evidence="1" type="ORF">DVT68_00440</name>
</gene>
<dbReference type="EMBL" id="QQSY01000001">
    <property type="protein sequence ID" value="RDI99367.1"/>
    <property type="molecule type" value="Genomic_DNA"/>
</dbReference>
<protein>
    <submittedName>
        <fullName evidence="1">Uncharacterized protein</fullName>
    </submittedName>
</protein>
<dbReference type="AlphaFoldDB" id="A0A370KAA6"/>
<organism evidence="1 2">
    <name type="scientific">Dyella solisilvae</name>
    <dbReference type="NCBI Taxonomy" id="1920168"/>
    <lineage>
        <taxon>Bacteria</taxon>
        <taxon>Pseudomonadati</taxon>
        <taxon>Pseudomonadota</taxon>
        <taxon>Gammaproteobacteria</taxon>
        <taxon>Lysobacterales</taxon>
        <taxon>Rhodanobacteraceae</taxon>
        <taxon>Dyella</taxon>
    </lineage>
</organism>
<comment type="caution">
    <text evidence="1">The sequence shown here is derived from an EMBL/GenBank/DDBJ whole genome shotgun (WGS) entry which is preliminary data.</text>
</comment>
<dbReference type="Proteomes" id="UP000254711">
    <property type="component" value="Unassembled WGS sequence"/>
</dbReference>
<name>A0A370KAA6_9GAMM</name>
<evidence type="ECO:0000313" key="2">
    <source>
        <dbReference type="Proteomes" id="UP000254711"/>
    </source>
</evidence>
<reference evidence="1 2" key="1">
    <citation type="submission" date="2018-07" db="EMBL/GenBank/DDBJ databases">
        <title>Dyella solisilvae sp. nov., isolated from the pine and broad-leaved mixed forest soil.</title>
        <authorList>
            <person name="Gao Z."/>
            <person name="Qiu L."/>
        </authorList>
    </citation>
    <scope>NUCLEOTIDE SEQUENCE [LARGE SCALE GENOMIC DNA]</scope>
    <source>
        <strain evidence="1 2">DHG54</strain>
    </source>
</reference>
<sequence length="63" mass="7103">MSTARLRTQLISAVRRPYTGAKTGHEAWSGLAIAALRYFKMRTVRVAQEDRADHPAKWKSAFA</sequence>